<sequence length="1269" mass="138785">MVTGRRRRLEKADIWLVNPQRGVKLLTDRFNEAFRNHVRQRNKHALAAALHDTFRSEFWLGGIWLLVASLCQVMIPFTLRFLLNFVTAAYDDAAVEAPSPHPGPPLSTGLGLVFGILLMQLTQSLGTNQFIYHGFMVGAQARAVLIAALFEKTLSLSGRARAGGTVDGIDKDEDGEGYSDGRIAALMSSDTGRIDTAAGMFHLVWAAPLQIFLAFALLIINLSYSAMAGFGLLLVGIAGLTLALKALIRRRKAINAITDARVSLTQEVLGSVRFVKYNALESPFLAKIAALRGKEVKAVTALNATRNALNSLSVALPIFGAMASFILYSKTGHALAPAPVFSSLALFTALRVPFNLLPLVIGQLADASSALQRLTDLFMAEEHKEDIQWDETIEEALRVEKASFVWERASGEGFKSEKQTEPFSLNGLSFSVKRGELLCVIGSVGAGKSSLLSALAGVMRKTDGRITVGLSSRAYCPQEAWIQNANFKENIVFGRPLDRDAYDAVIHACCLGPDIDALPAGEETEIGERGVNLSGGQQQRVNIARAMYSGSPLVLLDDPLSAVDAHVGAHIFANSICGGHRDKTIILSTHQLNIVHRCDRILWLDQGRIKALGTFVDLMANDAEFRDLMSVAQQGETDEARQPTKAQMADPRQPPVLVDGSLVKDEERADGSLSWDMIKAYVGSSGHVFHGVVPVLLLVLAQSSNALTSIWLSFWTSKRFSLAQDTYMAVYVFIGALQALLLFAFSASVSILSGRATRRMVDVATARVMQAPISFHDTQPLGRIMNRLSRDVEVMDNQLPDSVRMFMYTVAIVASIVVLLSVYFRWFLVALPLLVAAFLYATAYYRSSAAPMKRYEATLRGVMSARFGESITGSLTIRAYGVQDQAVRRVHDAIDDMDSAYLLTLSNQRWVTCRLDLVAISAVTTAGLMVVLLRHGVDPSVSGLVLSYCLAITQMMQLAVRQLSEVENAMVSTERLYEYGSDIPQEPSQQMEGVSAVPESWPNRGEITMVNVQLRYRPGLPLVLNGLDMSIRGGERIGIVGRTGAGKSSISAVLFRLVELSAGTVTIDGLDIAQVPLGVLRSRISIIPQDAGLFHGTVRSNLDPLNRYSDVELLDVLRRATLYNERPHQGARGFPNTAPRRFHLDTPVGEHGANFSHGQRQLMSVARALIRNSRIIVCDEATSSVDLETDANIQRVMMEAFAGKTVLTIAHRLRTILGHDRVCVLEQGRIVEFDEPLGLWQKEDGVFRGLCNRDGIARGDFRRHGRGLG</sequence>
<dbReference type="GO" id="GO:0005524">
    <property type="term" value="F:ATP binding"/>
    <property type="evidence" value="ECO:0007669"/>
    <property type="project" value="UniProtKB-KW"/>
</dbReference>
<feature type="transmembrane region" description="Helical" evidence="9">
    <location>
        <begin position="226"/>
        <end position="248"/>
    </location>
</feature>
<feature type="domain" description="ABC transporter" evidence="10">
    <location>
        <begin position="1007"/>
        <end position="1252"/>
    </location>
</feature>
<dbReference type="InterPro" id="IPR003593">
    <property type="entry name" value="AAA+_ATPase"/>
</dbReference>
<evidence type="ECO:0000256" key="2">
    <source>
        <dbReference type="ARBA" id="ARBA00022448"/>
    </source>
</evidence>
<evidence type="ECO:0000313" key="12">
    <source>
        <dbReference type="EMBL" id="EQL01438.1"/>
    </source>
</evidence>
<keyword evidence="5" id="KW-0067">ATP-binding</keyword>
<dbReference type="SMART" id="SM00382">
    <property type="entry name" value="AAA"/>
    <property type="match status" value="2"/>
</dbReference>
<dbReference type="PANTHER" id="PTHR24223:SF464">
    <property type="entry name" value="ABC-TYPE TRANSPORTER CICA"/>
    <property type="match status" value="1"/>
</dbReference>
<dbReference type="InterPro" id="IPR003439">
    <property type="entry name" value="ABC_transporter-like_ATP-bd"/>
</dbReference>
<keyword evidence="6 9" id="KW-1133">Transmembrane helix</keyword>
<dbReference type="Proteomes" id="UP000019374">
    <property type="component" value="Unassembled WGS sequence"/>
</dbReference>
<evidence type="ECO:0000256" key="5">
    <source>
        <dbReference type="ARBA" id="ARBA00022840"/>
    </source>
</evidence>
<dbReference type="FunFam" id="3.40.50.300:FF:000997">
    <property type="entry name" value="Multidrug resistance-associated protein 1"/>
    <property type="match status" value="1"/>
</dbReference>
<feature type="transmembrane region" description="Helical" evidence="9">
    <location>
        <begin position="308"/>
        <end position="328"/>
    </location>
</feature>
<accession>T5AHX4</accession>
<dbReference type="SUPFAM" id="SSF52540">
    <property type="entry name" value="P-loop containing nucleoside triphosphate hydrolases"/>
    <property type="match status" value="2"/>
</dbReference>
<evidence type="ECO:0000256" key="8">
    <source>
        <dbReference type="SAM" id="MobiDB-lite"/>
    </source>
</evidence>
<feature type="transmembrane region" description="Helical" evidence="9">
    <location>
        <begin position="58"/>
        <end position="79"/>
    </location>
</feature>
<dbReference type="PROSITE" id="PS00211">
    <property type="entry name" value="ABC_TRANSPORTER_1"/>
    <property type="match status" value="2"/>
</dbReference>
<dbReference type="Pfam" id="PF00005">
    <property type="entry name" value="ABC_tran"/>
    <property type="match status" value="2"/>
</dbReference>
<dbReference type="InterPro" id="IPR011527">
    <property type="entry name" value="ABC1_TM_dom"/>
</dbReference>
<dbReference type="GO" id="GO:0016020">
    <property type="term" value="C:membrane"/>
    <property type="evidence" value="ECO:0007669"/>
    <property type="project" value="UniProtKB-SubCell"/>
</dbReference>
<dbReference type="FunFam" id="3.40.50.300:FF:000565">
    <property type="entry name" value="ABC bile acid transporter"/>
    <property type="match status" value="1"/>
</dbReference>
<organism evidence="12 13">
    <name type="scientific">Ophiocordyceps sinensis (strain Co18 / CGMCC 3.14243)</name>
    <name type="common">Yarsagumba caterpillar fungus</name>
    <name type="synonym">Hirsutella sinensis</name>
    <dbReference type="NCBI Taxonomy" id="911162"/>
    <lineage>
        <taxon>Eukaryota</taxon>
        <taxon>Fungi</taxon>
        <taxon>Dikarya</taxon>
        <taxon>Ascomycota</taxon>
        <taxon>Pezizomycotina</taxon>
        <taxon>Sordariomycetes</taxon>
        <taxon>Hypocreomycetidae</taxon>
        <taxon>Hypocreales</taxon>
        <taxon>Ophiocordycipitaceae</taxon>
        <taxon>Ophiocordyceps</taxon>
    </lineage>
</organism>
<evidence type="ECO:0000256" key="1">
    <source>
        <dbReference type="ARBA" id="ARBA00004141"/>
    </source>
</evidence>
<dbReference type="GO" id="GO:0140359">
    <property type="term" value="F:ABC-type transporter activity"/>
    <property type="evidence" value="ECO:0007669"/>
    <property type="project" value="InterPro"/>
</dbReference>
<dbReference type="InterPro" id="IPR050173">
    <property type="entry name" value="ABC_transporter_C-like"/>
</dbReference>
<feature type="domain" description="ABC transmembrane type-1" evidence="11">
    <location>
        <begin position="695"/>
        <end position="968"/>
    </location>
</feature>
<dbReference type="CDD" id="cd03250">
    <property type="entry name" value="ABCC_MRP_domain1"/>
    <property type="match status" value="1"/>
</dbReference>
<dbReference type="CDD" id="cd03244">
    <property type="entry name" value="ABCC_MRP_domain2"/>
    <property type="match status" value="1"/>
</dbReference>
<evidence type="ECO:0000259" key="10">
    <source>
        <dbReference type="PROSITE" id="PS50893"/>
    </source>
</evidence>
<dbReference type="PROSITE" id="PS50893">
    <property type="entry name" value="ABC_TRANSPORTER_2"/>
    <property type="match status" value="2"/>
</dbReference>
<dbReference type="PANTHER" id="PTHR24223">
    <property type="entry name" value="ATP-BINDING CASSETTE SUB-FAMILY C"/>
    <property type="match status" value="1"/>
</dbReference>
<evidence type="ECO:0000256" key="7">
    <source>
        <dbReference type="ARBA" id="ARBA00023136"/>
    </source>
</evidence>
<dbReference type="InterPro" id="IPR036640">
    <property type="entry name" value="ABC1_TM_sf"/>
</dbReference>
<name>T5AHX4_OPHSC</name>
<evidence type="ECO:0000313" key="13">
    <source>
        <dbReference type="Proteomes" id="UP000019374"/>
    </source>
</evidence>
<dbReference type="Gene3D" id="3.40.50.300">
    <property type="entry name" value="P-loop containing nucleotide triphosphate hydrolases"/>
    <property type="match status" value="2"/>
</dbReference>
<dbReference type="InterPro" id="IPR027417">
    <property type="entry name" value="P-loop_NTPase"/>
</dbReference>
<dbReference type="InterPro" id="IPR017871">
    <property type="entry name" value="ABC_transporter-like_CS"/>
</dbReference>
<gene>
    <name evidence="12" type="ORF">OCS_02840</name>
</gene>
<dbReference type="OrthoDB" id="6500128at2759"/>
<dbReference type="FunFam" id="1.20.1560.10:FF:000010">
    <property type="entry name" value="Multidrug resistance-associated ABC transporter"/>
    <property type="match status" value="1"/>
</dbReference>
<protein>
    <submittedName>
        <fullName evidence="12">ABC transporter family protein</fullName>
    </submittedName>
</protein>
<evidence type="ECO:0000259" key="11">
    <source>
        <dbReference type="PROSITE" id="PS50929"/>
    </source>
</evidence>
<keyword evidence="2" id="KW-0813">Transport</keyword>
<feature type="domain" description="ABC transmembrane type-1" evidence="11">
    <location>
        <begin position="59"/>
        <end position="366"/>
    </location>
</feature>
<feature type="transmembrane region" description="Helical" evidence="9">
    <location>
        <begin position="197"/>
        <end position="220"/>
    </location>
</feature>
<proteinExistence type="predicted"/>
<dbReference type="eggNOG" id="KOG0054">
    <property type="taxonomic scope" value="Eukaryota"/>
</dbReference>
<feature type="transmembrane region" description="Helical" evidence="9">
    <location>
        <begin position="726"/>
        <end position="752"/>
    </location>
</feature>
<comment type="subcellular location">
    <subcellularLocation>
        <location evidence="1">Membrane</location>
        <topology evidence="1">Multi-pass membrane protein</topology>
    </subcellularLocation>
</comment>
<dbReference type="CDD" id="cd18597">
    <property type="entry name" value="ABC_6TM_YOR1_D1_like"/>
    <property type="match status" value="1"/>
</dbReference>
<feature type="region of interest" description="Disordered" evidence="8">
    <location>
        <begin position="633"/>
        <end position="652"/>
    </location>
</feature>
<evidence type="ECO:0000256" key="6">
    <source>
        <dbReference type="ARBA" id="ARBA00022989"/>
    </source>
</evidence>
<feature type="transmembrane region" description="Helical" evidence="9">
    <location>
        <begin position="805"/>
        <end position="823"/>
    </location>
</feature>
<dbReference type="GO" id="GO:0016887">
    <property type="term" value="F:ATP hydrolysis activity"/>
    <property type="evidence" value="ECO:0007669"/>
    <property type="project" value="InterPro"/>
</dbReference>
<dbReference type="AlphaFoldDB" id="T5AHX4"/>
<feature type="transmembrane region" description="Helical" evidence="9">
    <location>
        <begin position="688"/>
        <end position="714"/>
    </location>
</feature>
<feature type="transmembrane region" description="Helical" evidence="9">
    <location>
        <begin position="829"/>
        <end position="845"/>
    </location>
</feature>
<keyword evidence="3 9" id="KW-0812">Transmembrane</keyword>
<dbReference type="SUPFAM" id="SSF90123">
    <property type="entry name" value="ABC transporter transmembrane region"/>
    <property type="match status" value="2"/>
</dbReference>
<dbReference type="Gene3D" id="1.20.1560.10">
    <property type="entry name" value="ABC transporter type 1, transmembrane domain"/>
    <property type="match status" value="2"/>
</dbReference>
<dbReference type="CDD" id="cd18606">
    <property type="entry name" value="ABC_6TM_YOR1_D2_like"/>
    <property type="match status" value="1"/>
</dbReference>
<reference evidence="12 13" key="1">
    <citation type="journal article" date="2013" name="Chin. Sci. Bull.">
        <title>Genome survey uncovers the secrets of sex and lifestyle in caterpillar fungus.</title>
        <authorList>
            <person name="Hu X."/>
            <person name="Zhang Y."/>
            <person name="Xiao G."/>
            <person name="Zheng P."/>
            <person name="Xia Y."/>
            <person name="Zhang X."/>
            <person name="St Leger R.J."/>
            <person name="Liu X."/>
            <person name="Wang C."/>
        </authorList>
    </citation>
    <scope>NUCLEOTIDE SEQUENCE [LARGE SCALE GENOMIC DNA]</scope>
    <source>
        <strain evidence="13">Co18 / CGMCC 3.14243</strain>
        <tissue evidence="12">Fruit-body</tissue>
    </source>
</reference>
<evidence type="ECO:0000256" key="9">
    <source>
        <dbReference type="SAM" id="Phobius"/>
    </source>
</evidence>
<dbReference type="HOGENOM" id="CLU_000604_27_6_1"/>
<dbReference type="Pfam" id="PF00664">
    <property type="entry name" value="ABC_membrane"/>
    <property type="match status" value="2"/>
</dbReference>
<evidence type="ECO:0000256" key="3">
    <source>
        <dbReference type="ARBA" id="ARBA00022692"/>
    </source>
</evidence>
<feature type="domain" description="ABC transporter" evidence="10">
    <location>
        <begin position="397"/>
        <end position="631"/>
    </location>
</feature>
<dbReference type="PROSITE" id="PS50929">
    <property type="entry name" value="ABC_TM1F"/>
    <property type="match status" value="2"/>
</dbReference>
<dbReference type="EMBL" id="KE652491">
    <property type="protein sequence ID" value="EQL01438.1"/>
    <property type="molecule type" value="Genomic_DNA"/>
</dbReference>
<evidence type="ECO:0000256" key="4">
    <source>
        <dbReference type="ARBA" id="ARBA00022741"/>
    </source>
</evidence>
<keyword evidence="7 9" id="KW-0472">Membrane</keyword>
<keyword evidence="4" id="KW-0547">Nucleotide-binding</keyword>